<gene>
    <name evidence="5" type="ORF">DFJ67_1514</name>
</gene>
<dbReference type="GO" id="GO:0019752">
    <property type="term" value="P:carboxylic acid metabolic process"/>
    <property type="evidence" value="ECO:0007669"/>
    <property type="project" value="UniProtKB-ARBA"/>
</dbReference>
<evidence type="ECO:0000259" key="4">
    <source>
        <dbReference type="Pfam" id="PF01557"/>
    </source>
</evidence>
<organism evidence="5 6">
    <name type="scientific">Asanoa ferruginea</name>
    <dbReference type="NCBI Taxonomy" id="53367"/>
    <lineage>
        <taxon>Bacteria</taxon>
        <taxon>Bacillati</taxon>
        <taxon>Actinomycetota</taxon>
        <taxon>Actinomycetes</taxon>
        <taxon>Micromonosporales</taxon>
        <taxon>Micromonosporaceae</taxon>
        <taxon>Asanoa</taxon>
    </lineage>
</organism>
<keyword evidence="2" id="KW-0479">Metal-binding</keyword>
<proteinExistence type="inferred from homology"/>
<dbReference type="GO" id="GO:0046872">
    <property type="term" value="F:metal ion binding"/>
    <property type="evidence" value="ECO:0007669"/>
    <property type="project" value="UniProtKB-KW"/>
</dbReference>
<evidence type="ECO:0000256" key="2">
    <source>
        <dbReference type="ARBA" id="ARBA00022723"/>
    </source>
</evidence>
<dbReference type="Gene3D" id="3.90.850.10">
    <property type="entry name" value="Fumarylacetoacetase-like, C-terminal domain"/>
    <property type="match status" value="1"/>
</dbReference>
<dbReference type="GO" id="GO:0016853">
    <property type="term" value="F:isomerase activity"/>
    <property type="evidence" value="ECO:0007669"/>
    <property type="project" value="UniProtKB-ARBA"/>
</dbReference>
<comment type="caution">
    <text evidence="5">The sequence shown here is derived from an EMBL/GenBank/DDBJ whole genome shotgun (WGS) entry which is preliminary data.</text>
</comment>
<dbReference type="SUPFAM" id="SSF56529">
    <property type="entry name" value="FAH"/>
    <property type="match status" value="1"/>
</dbReference>
<dbReference type="Proteomes" id="UP000256913">
    <property type="component" value="Unassembled WGS sequence"/>
</dbReference>
<feature type="compositionally biased region" description="Basic and acidic residues" evidence="3">
    <location>
        <begin position="1"/>
        <end position="12"/>
    </location>
</feature>
<feature type="region of interest" description="Disordered" evidence="3">
    <location>
        <begin position="1"/>
        <end position="38"/>
    </location>
</feature>
<dbReference type="OrthoDB" id="9805307at2"/>
<evidence type="ECO:0000313" key="6">
    <source>
        <dbReference type="Proteomes" id="UP000256913"/>
    </source>
</evidence>
<accession>A0A3D9ZE75</accession>
<dbReference type="PANTHER" id="PTHR42796:SF4">
    <property type="entry name" value="FUMARYLACETOACETATE HYDROLASE DOMAIN-CONTAINING PROTEIN 2A"/>
    <property type="match status" value="1"/>
</dbReference>
<reference evidence="5 6" key="1">
    <citation type="submission" date="2018-08" db="EMBL/GenBank/DDBJ databases">
        <title>Sequencing the genomes of 1000 actinobacteria strains.</title>
        <authorList>
            <person name="Klenk H.-P."/>
        </authorList>
    </citation>
    <scope>NUCLEOTIDE SEQUENCE [LARGE SCALE GENOMIC DNA]</scope>
    <source>
        <strain evidence="5 6">DSM 44099</strain>
    </source>
</reference>
<dbReference type="RefSeq" id="WP_116067215.1">
    <property type="nucleotide sequence ID" value="NZ_BONB01000006.1"/>
</dbReference>
<sequence length="300" mass="31618">MRLITYRRDGAVRHGRLASSADPGPQAPRRDGVDTPSGHDVVVELGDGDLEGYLTGRTGQTDGAEFALGDVELLAPLLRPGKLLAAAANYQDHVTETGAPPLDKSTLSPRLFLKPPTSIVGPGANVPLPAVSSEVDWEAELAVVIGRRVRDVAEADALDVVAGYMTSNDISARSVDYGFLRDTDDKAVWFFDWLAGKWLDGFAPLGPWLVTADEVPDPQALSIHLDVNGVTKQSGSTKDMIFSVAELIAHASRLMTLEPGDVILTGTPSGVGAVTGEFLTAGDVMTVVVGPLGQLRNTVG</sequence>
<dbReference type="Pfam" id="PF01557">
    <property type="entry name" value="FAA_hydrolase"/>
    <property type="match status" value="1"/>
</dbReference>
<dbReference type="InterPro" id="IPR011234">
    <property type="entry name" value="Fumarylacetoacetase-like_C"/>
</dbReference>
<dbReference type="InterPro" id="IPR051121">
    <property type="entry name" value="FAH"/>
</dbReference>
<feature type="domain" description="Fumarylacetoacetase-like C-terminal" evidence="4">
    <location>
        <begin position="84"/>
        <end position="299"/>
    </location>
</feature>
<dbReference type="AlphaFoldDB" id="A0A3D9ZE75"/>
<dbReference type="FunFam" id="3.90.850.10:FF:000002">
    <property type="entry name" value="2-hydroxyhepta-2,4-diene-1,7-dioate isomerase"/>
    <property type="match status" value="1"/>
</dbReference>
<evidence type="ECO:0000313" key="5">
    <source>
        <dbReference type="EMBL" id="REF95555.1"/>
    </source>
</evidence>
<dbReference type="InterPro" id="IPR036663">
    <property type="entry name" value="Fumarylacetoacetase_C_sf"/>
</dbReference>
<protein>
    <submittedName>
        <fullName evidence="5">2-keto-4-pentenoate hydratase/2-oxohepta-3-ene-1,7-dioic acid hydratase in catechol pathway</fullName>
    </submittedName>
</protein>
<keyword evidence="6" id="KW-1185">Reference proteome</keyword>
<comment type="similarity">
    <text evidence="1">Belongs to the FAH family.</text>
</comment>
<dbReference type="PANTHER" id="PTHR42796">
    <property type="entry name" value="FUMARYLACETOACETATE HYDROLASE DOMAIN-CONTAINING PROTEIN 2A-RELATED"/>
    <property type="match status" value="1"/>
</dbReference>
<dbReference type="EMBL" id="QUMQ01000001">
    <property type="protein sequence ID" value="REF95555.1"/>
    <property type="molecule type" value="Genomic_DNA"/>
</dbReference>
<evidence type="ECO:0000256" key="1">
    <source>
        <dbReference type="ARBA" id="ARBA00010211"/>
    </source>
</evidence>
<evidence type="ECO:0000256" key="3">
    <source>
        <dbReference type="SAM" id="MobiDB-lite"/>
    </source>
</evidence>
<name>A0A3D9ZE75_9ACTN</name>